<comment type="caution">
    <text evidence="2">The sequence shown here is derived from an EMBL/GenBank/DDBJ whole genome shotgun (WGS) entry which is preliminary data.</text>
</comment>
<organism evidence="2 3">
    <name type="scientific">Porites lobata</name>
    <dbReference type="NCBI Taxonomy" id="104759"/>
    <lineage>
        <taxon>Eukaryota</taxon>
        <taxon>Metazoa</taxon>
        <taxon>Cnidaria</taxon>
        <taxon>Anthozoa</taxon>
        <taxon>Hexacorallia</taxon>
        <taxon>Scleractinia</taxon>
        <taxon>Fungiina</taxon>
        <taxon>Poritidae</taxon>
        <taxon>Porites</taxon>
    </lineage>
</organism>
<keyword evidence="3" id="KW-1185">Reference proteome</keyword>
<sequence>MAILLVFVALYSAVGISVESASTKTNCDFVQPAKSCIQQSCVQSPCTMLCGLTAQYDTCQQSCDSRIGECDALNCVASRTCIQICSRSNCGNITCDAIDCTQTCSTGNCSTMACPHKSTKTCSQLSGKEMTCKANSCTQVCTTGNCSMTCSSSVKKCHQVCSSGNCLLKCDSENCMVDCFGKSMSINDSTNNKTNVATKS</sequence>
<dbReference type="Proteomes" id="UP001159405">
    <property type="component" value="Unassembled WGS sequence"/>
</dbReference>
<proteinExistence type="predicted"/>
<feature type="non-terminal residue" evidence="2">
    <location>
        <position position="200"/>
    </location>
</feature>
<evidence type="ECO:0000313" key="2">
    <source>
        <dbReference type="EMBL" id="CAH3137913.1"/>
    </source>
</evidence>
<protein>
    <submittedName>
        <fullName evidence="2">Uncharacterized protein</fullName>
    </submittedName>
</protein>
<evidence type="ECO:0000313" key="3">
    <source>
        <dbReference type="Proteomes" id="UP001159405"/>
    </source>
</evidence>
<dbReference type="EMBL" id="CALNXK010000060">
    <property type="protein sequence ID" value="CAH3137913.1"/>
    <property type="molecule type" value="Genomic_DNA"/>
</dbReference>
<feature type="signal peptide" evidence="1">
    <location>
        <begin position="1"/>
        <end position="15"/>
    </location>
</feature>
<name>A0ABN8PA21_9CNID</name>
<feature type="chain" id="PRO_5046884821" evidence="1">
    <location>
        <begin position="16"/>
        <end position="200"/>
    </location>
</feature>
<reference evidence="2 3" key="1">
    <citation type="submission" date="2022-05" db="EMBL/GenBank/DDBJ databases">
        <authorList>
            <consortium name="Genoscope - CEA"/>
            <person name="William W."/>
        </authorList>
    </citation>
    <scope>NUCLEOTIDE SEQUENCE [LARGE SCALE GENOMIC DNA]</scope>
</reference>
<evidence type="ECO:0000256" key="1">
    <source>
        <dbReference type="SAM" id="SignalP"/>
    </source>
</evidence>
<gene>
    <name evidence="2" type="ORF">PLOB_00039841</name>
</gene>
<keyword evidence="1" id="KW-0732">Signal</keyword>
<accession>A0ABN8PA21</accession>